<dbReference type="InterPro" id="IPR007055">
    <property type="entry name" value="BON_dom"/>
</dbReference>
<dbReference type="SUPFAM" id="SSF54631">
    <property type="entry name" value="CBS-domain pair"/>
    <property type="match status" value="1"/>
</dbReference>
<dbReference type="Pfam" id="PF04972">
    <property type="entry name" value="BON"/>
    <property type="match status" value="1"/>
</dbReference>
<evidence type="ECO:0000259" key="4">
    <source>
        <dbReference type="PROSITE" id="PS51371"/>
    </source>
</evidence>
<gene>
    <name evidence="5" type="ORF">ACFSYJ_42970</name>
</gene>
<protein>
    <submittedName>
        <fullName evidence="5">CBS domain-containing protein</fullName>
    </submittedName>
</protein>
<proteinExistence type="predicted"/>
<name>A0ABW5GX80_9PSEU</name>
<keyword evidence="1 2" id="KW-0129">CBS domain</keyword>
<reference evidence="6" key="1">
    <citation type="journal article" date="2019" name="Int. J. Syst. Evol. Microbiol.">
        <title>The Global Catalogue of Microorganisms (GCM) 10K type strain sequencing project: providing services to taxonomists for standard genome sequencing and annotation.</title>
        <authorList>
            <consortium name="The Broad Institute Genomics Platform"/>
            <consortium name="The Broad Institute Genome Sequencing Center for Infectious Disease"/>
            <person name="Wu L."/>
            <person name="Ma J."/>
        </authorList>
    </citation>
    <scope>NUCLEOTIDE SEQUENCE [LARGE SCALE GENOMIC DNA]</scope>
    <source>
        <strain evidence="6">CGMCC 4.7643</strain>
    </source>
</reference>
<dbReference type="PROSITE" id="PS50914">
    <property type="entry name" value="BON"/>
    <property type="match status" value="1"/>
</dbReference>
<dbReference type="Proteomes" id="UP001597419">
    <property type="component" value="Unassembled WGS sequence"/>
</dbReference>
<dbReference type="EMBL" id="JBHUKU010000031">
    <property type="protein sequence ID" value="MFD2465443.1"/>
    <property type="molecule type" value="Genomic_DNA"/>
</dbReference>
<organism evidence="5 6">
    <name type="scientific">Amycolatopsis samaneae</name>
    <dbReference type="NCBI Taxonomy" id="664691"/>
    <lineage>
        <taxon>Bacteria</taxon>
        <taxon>Bacillati</taxon>
        <taxon>Actinomycetota</taxon>
        <taxon>Actinomycetes</taxon>
        <taxon>Pseudonocardiales</taxon>
        <taxon>Pseudonocardiaceae</taxon>
        <taxon>Amycolatopsis</taxon>
    </lineage>
</organism>
<feature type="domain" description="CBS" evidence="4">
    <location>
        <begin position="7"/>
        <end position="63"/>
    </location>
</feature>
<comment type="caution">
    <text evidence="5">The sequence shown here is derived from an EMBL/GenBank/DDBJ whole genome shotgun (WGS) entry which is preliminary data.</text>
</comment>
<dbReference type="PANTHER" id="PTHR43080">
    <property type="entry name" value="CBS DOMAIN-CONTAINING PROTEIN CBSX3, MITOCHONDRIAL"/>
    <property type="match status" value="1"/>
</dbReference>
<feature type="domain" description="BON" evidence="3">
    <location>
        <begin position="123"/>
        <end position="192"/>
    </location>
</feature>
<dbReference type="PROSITE" id="PS51371">
    <property type="entry name" value="CBS"/>
    <property type="match status" value="2"/>
</dbReference>
<sequence>MRAREIMTSPAVTADPDTPVREAVALLIEHGFAGLPVVDADGRVVGLFTEYDALHGAREGNGVVTTVGQVMTKPVEVVSPETTVVAIGRRMLTDRLRCLPVVEDGVVVGVVSRRDLLRPLVRHDDAIAAHLRALLSDYAGHRGRWTVEVVNGAVTVSGTFTDQAERGVITALARTVPGVSEVDCRSAHTMAR</sequence>
<accession>A0ABW5GX80</accession>
<dbReference type="Gene3D" id="3.30.1340.30">
    <property type="match status" value="1"/>
</dbReference>
<dbReference type="Pfam" id="PF00571">
    <property type="entry name" value="CBS"/>
    <property type="match status" value="2"/>
</dbReference>
<dbReference type="RefSeq" id="WP_345408157.1">
    <property type="nucleotide sequence ID" value="NZ_BAABHG010000026.1"/>
</dbReference>
<dbReference type="InterPro" id="IPR000644">
    <property type="entry name" value="CBS_dom"/>
</dbReference>
<evidence type="ECO:0000256" key="2">
    <source>
        <dbReference type="PROSITE-ProRule" id="PRU00703"/>
    </source>
</evidence>
<evidence type="ECO:0000256" key="1">
    <source>
        <dbReference type="ARBA" id="ARBA00023122"/>
    </source>
</evidence>
<keyword evidence="6" id="KW-1185">Reference proteome</keyword>
<evidence type="ECO:0000259" key="3">
    <source>
        <dbReference type="PROSITE" id="PS50914"/>
    </source>
</evidence>
<dbReference type="SMART" id="SM00116">
    <property type="entry name" value="CBS"/>
    <property type="match status" value="2"/>
</dbReference>
<dbReference type="PANTHER" id="PTHR43080:SF2">
    <property type="entry name" value="CBS DOMAIN-CONTAINING PROTEIN"/>
    <property type="match status" value="1"/>
</dbReference>
<evidence type="ECO:0000313" key="5">
    <source>
        <dbReference type="EMBL" id="MFD2465443.1"/>
    </source>
</evidence>
<dbReference type="Gene3D" id="3.10.580.10">
    <property type="entry name" value="CBS-domain"/>
    <property type="match status" value="2"/>
</dbReference>
<feature type="domain" description="CBS" evidence="4">
    <location>
        <begin position="71"/>
        <end position="126"/>
    </location>
</feature>
<dbReference type="InterPro" id="IPR046342">
    <property type="entry name" value="CBS_dom_sf"/>
</dbReference>
<evidence type="ECO:0000313" key="6">
    <source>
        <dbReference type="Proteomes" id="UP001597419"/>
    </source>
</evidence>
<dbReference type="InterPro" id="IPR051257">
    <property type="entry name" value="Diverse_CBS-Domain"/>
</dbReference>